<dbReference type="NCBIfam" id="TIGR04183">
    <property type="entry name" value="Por_Secre_tail"/>
    <property type="match status" value="1"/>
</dbReference>
<evidence type="ECO:0000313" key="8">
    <source>
        <dbReference type="Proteomes" id="UP000480178"/>
    </source>
</evidence>
<dbReference type="Pfam" id="PF18962">
    <property type="entry name" value="Por_Secre_tail"/>
    <property type="match status" value="1"/>
</dbReference>
<feature type="domain" description="Cadherin" evidence="5">
    <location>
        <begin position="974"/>
        <end position="1074"/>
    </location>
</feature>
<evidence type="ECO:0000256" key="2">
    <source>
        <dbReference type="ARBA" id="ARBA00022692"/>
    </source>
</evidence>
<keyword evidence="8" id="KW-1185">Reference proteome</keyword>
<dbReference type="PROSITE" id="PS50853">
    <property type="entry name" value="FN3"/>
    <property type="match status" value="1"/>
</dbReference>
<evidence type="ECO:0000259" key="5">
    <source>
        <dbReference type="PROSITE" id="PS50268"/>
    </source>
</evidence>
<keyword evidence="3" id="KW-1133">Transmembrane helix</keyword>
<evidence type="ECO:0000256" key="1">
    <source>
        <dbReference type="ARBA" id="ARBA00004167"/>
    </source>
</evidence>
<proteinExistence type="predicted"/>
<dbReference type="RefSeq" id="WP_162441910.1">
    <property type="nucleotide sequence ID" value="NZ_CP048222.1"/>
</dbReference>
<dbReference type="SUPFAM" id="SSF49313">
    <property type="entry name" value="Cadherin-like"/>
    <property type="match status" value="2"/>
</dbReference>
<dbReference type="InterPro" id="IPR015919">
    <property type="entry name" value="Cadherin-like_sf"/>
</dbReference>
<dbReference type="Gene3D" id="2.60.40.10">
    <property type="entry name" value="Immunoglobulins"/>
    <property type="match status" value="1"/>
</dbReference>
<evidence type="ECO:0000259" key="6">
    <source>
        <dbReference type="PROSITE" id="PS50853"/>
    </source>
</evidence>
<dbReference type="InterPro" id="IPR036116">
    <property type="entry name" value="FN3_sf"/>
</dbReference>
<dbReference type="KEGG" id="rhoz:GXP67_03710"/>
<dbReference type="Gene3D" id="2.60.40.60">
    <property type="entry name" value="Cadherins"/>
    <property type="match status" value="2"/>
</dbReference>
<dbReference type="SUPFAM" id="SSF49265">
    <property type="entry name" value="Fibronectin type III"/>
    <property type="match status" value="1"/>
</dbReference>
<dbReference type="PANTHER" id="PTHR24028">
    <property type="entry name" value="CADHERIN-87A"/>
    <property type="match status" value="1"/>
</dbReference>
<feature type="domain" description="Cadherin" evidence="5">
    <location>
        <begin position="871"/>
        <end position="974"/>
    </location>
</feature>
<evidence type="ECO:0000313" key="7">
    <source>
        <dbReference type="EMBL" id="QHT65833.1"/>
    </source>
</evidence>
<dbReference type="InterPro" id="IPR050174">
    <property type="entry name" value="Protocadherin/Cadherin-CA"/>
</dbReference>
<dbReference type="CDD" id="cd11304">
    <property type="entry name" value="Cadherin_repeat"/>
    <property type="match status" value="1"/>
</dbReference>
<dbReference type="PANTHER" id="PTHR24028:SF328">
    <property type="entry name" value="CADHERIN-3"/>
    <property type="match status" value="1"/>
</dbReference>
<evidence type="ECO:0000256" key="3">
    <source>
        <dbReference type="ARBA" id="ARBA00022989"/>
    </source>
</evidence>
<feature type="domain" description="Fibronectin type-III" evidence="6">
    <location>
        <begin position="1176"/>
        <end position="1269"/>
    </location>
</feature>
<dbReference type="InterPro" id="IPR003961">
    <property type="entry name" value="FN3_dom"/>
</dbReference>
<evidence type="ECO:0000256" key="4">
    <source>
        <dbReference type="ARBA" id="ARBA00023180"/>
    </source>
</evidence>
<dbReference type="PROSITE" id="PS50268">
    <property type="entry name" value="CADHERIN_2"/>
    <property type="match status" value="2"/>
</dbReference>
<keyword evidence="2" id="KW-0812">Transmembrane</keyword>
<keyword evidence="3" id="KW-0472">Membrane</keyword>
<dbReference type="SMART" id="SM00112">
    <property type="entry name" value="CA"/>
    <property type="match status" value="2"/>
</dbReference>
<dbReference type="GO" id="GO:0005886">
    <property type="term" value="C:plasma membrane"/>
    <property type="evidence" value="ECO:0007669"/>
    <property type="project" value="TreeGrafter"/>
</dbReference>
<keyword evidence="4" id="KW-0325">Glycoprotein</keyword>
<gene>
    <name evidence="7" type="ORF">GXP67_03710</name>
</gene>
<dbReference type="EMBL" id="CP048222">
    <property type="protein sequence ID" value="QHT65833.1"/>
    <property type="molecule type" value="Genomic_DNA"/>
</dbReference>
<dbReference type="InterPro" id="IPR026444">
    <property type="entry name" value="Secre_tail"/>
</dbReference>
<sequence>MNKRILLIYYRKVQEQFAKCKNRLERRLLKGTFKTLPTHKRNGLLQRINRLQCQLSRFQQQLSLISVGSAFVTGLATSTETLAQTGAATAGNPIQVNSFTTNNQVNAAIAVDPDGDFVVVWQGNSQIANSGYDIYMRRYDAAGKPLDPDGKLVNTGYTTGNQVNPAVAMDADGDFVITWQSEGQDGSLNGIYAQRYTAAGVAQLPVIQANNLTTGEQTNPAIAMFRNGDFVLAWEGLDASGTGIYLRRYNAAGAAQTANEVVVNTTTAGNQIAPAISMDDTGNFVIAWQSSDGAGDGIFAKRYNAAGTAQSGDLPVNTTTAGSQREPSVAVTTGDTAGSSIFMITWVSTNQDGAGEGVFARRFVNNTGGSEFPVNTYTTSDQSRPVVATDEGGIFVIIWQSIGQDGSEEGIYTRRYTRTGNAIDANEFLVNAFTTGKQTKAAVATDAAGNFIIAYSSYGQLSPTSNEDVFAQRYTLSTSDQRISAGNTSGVIAAMDASGDYVLIWQSSGREGDAAGEANIYAQRYNAAGIAQGSEFRINSIITGSQTNSSVAMDQNGNFVVVWQSGNQLWGKRYNASGVVQGTEFNIGPSAVFPDSPEVAMDADGDFVVVWVGDDRIWGKRYNVSGIAQGGEFAIDEPDGFNTGNPAVAMDQDGDFVVAWQENPADYNVYQGLYARRYNRLGVAQGNQFTVDSSNSTRGVKRRPSAAMDAVGNFVIVWDSDFEDTNGASGYDIFRARFSANGTRLDNPANNIAIKINTWTGVNRNNLFSRVFMDAVGNFTVVWSSESDTEPNPLDGSCNSAIARRYNSNGDALSSEFRVNSYTKGDQDKPALAMNMAGNFVIAWRSGGDCGNGDVNAQQGIYSRLFLLPTNLTLTAAAVPENQTGAAVGIFATSDATAGDTHAYTFATAADNTDDDNASFIIENGQLKLKANIAFNFEVKSTYRIRIRSTDASGLYIEKAFVITVSDDNDAPTNITLSAASVMENKPVKTSVGNLTTIDADAGNTHTYSLVDGTGSTDNGSFVIESNQLQTNVLFNFEAKSSYSIRLRTTDAAGLFFEKVFIITIVNINDAPTLNPISDQPLAQNVPLQTVTLSGISSGGEPGQTITITHQILPGGNQNLISNVNIMYTSPATTGSLQFKPNANQIGEVTIRITVKDNGGIDFLTRDIKIIGAPSVPVNLTAIANPLKPESEIILSWNDSESETAYFIEVSKGDESAFVELGSVGENSTTYTHKDITDPGGTKFFYRIRAFNNVYSAYSQVVGVVTAASIVTGLETGSEKERFSVYPNPTIEYIVIDHTKLNLSGIMGGNIEIYNAQGKSVWSGEWERGKEGQTIQVAHLPDGMYHLILTAGDRKFTQKIVKQ</sequence>
<dbReference type="CDD" id="cd00063">
    <property type="entry name" value="FN3"/>
    <property type="match status" value="1"/>
</dbReference>
<dbReference type="Proteomes" id="UP000480178">
    <property type="component" value="Chromosome"/>
</dbReference>
<reference evidence="7 8" key="1">
    <citation type="submission" date="2020-01" db="EMBL/GenBank/DDBJ databases">
        <authorList>
            <person name="Kim M.K."/>
        </authorList>
    </citation>
    <scope>NUCLEOTIDE SEQUENCE [LARGE SCALE GENOMIC DNA]</scope>
    <source>
        <strain evidence="7 8">172606-1</strain>
    </source>
</reference>
<protein>
    <submittedName>
        <fullName evidence="7">T9SS type A sorting domain-containing protein</fullName>
    </submittedName>
</protein>
<dbReference type="InterPro" id="IPR013783">
    <property type="entry name" value="Ig-like_fold"/>
</dbReference>
<dbReference type="GO" id="GO:0007156">
    <property type="term" value="P:homophilic cell adhesion via plasma membrane adhesion molecules"/>
    <property type="evidence" value="ECO:0007669"/>
    <property type="project" value="InterPro"/>
</dbReference>
<dbReference type="GO" id="GO:0005509">
    <property type="term" value="F:calcium ion binding"/>
    <property type="evidence" value="ECO:0007669"/>
    <property type="project" value="InterPro"/>
</dbReference>
<dbReference type="InterPro" id="IPR002126">
    <property type="entry name" value="Cadherin-like_dom"/>
</dbReference>
<comment type="subcellular location">
    <subcellularLocation>
        <location evidence="1">Membrane</location>
        <topology evidence="1">Single-pass membrane protein</topology>
    </subcellularLocation>
</comment>
<accession>A0A6C0GDF6</accession>
<name>A0A6C0GDF6_9BACT</name>
<organism evidence="7 8">
    <name type="scientific">Rhodocytophaga rosea</name>
    <dbReference type="NCBI Taxonomy" id="2704465"/>
    <lineage>
        <taxon>Bacteria</taxon>
        <taxon>Pseudomonadati</taxon>
        <taxon>Bacteroidota</taxon>
        <taxon>Cytophagia</taxon>
        <taxon>Cytophagales</taxon>
        <taxon>Rhodocytophagaceae</taxon>
        <taxon>Rhodocytophaga</taxon>
    </lineage>
</organism>